<protein>
    <submittedName>
        <fullName evidence="7">DNA repair protein RadC</fullName>
    </submittedName>
</protein>
<dbReference type="InterPro" id="IPR025657">
    <property type="entry name" value="RadC_JAB"/>
</dbReference>
<evidence type="ECO:0000256" key="2">
    <source>
        <dbReference type="ARBA" id="ARBA00022723"/>
    </source>
</evidence>
<evidence type="ECO:0000256" key="5">
    <source>
        <dbReference type="ARBA" id="ARBA00023049"/>
    </source>
</evidence>
<accession>A0A3B1DBI8</accession>
<keyword evidence="5" id="KW-0482">Metalloprotease</keyword>
<evidence type="ECO:0000313" key="7">
    <source>
        <dbReference type="EMBL" id="VAX38112.1"/>
    </source>
</evidence>
<keyword evidence="4" id="KW-0862">Zinc</keyword>
<dbReference type="InterPro" id="IPR037518">
    <property type="entry name" value="MPN"/>
</dbReference>
<dbReference type="GO" id="GO:0006508">
    <property type="term" value="P:proteolysis"/>
    <property type="evidence" value="ECO:0007669"/>
    <property type="project" value="UniProtKB-KW"/>
</dbReference>
<evidence type="ECO:0000256" key="3">
    <source>
        <dbReference type="ARBA" id="ARBA00022801"/>
    </source>
</evidence>
<dbReference type="AlphaFoldDB" id="A0A3B1DBI8"/>
<evidence type="ECO:0000256" key="1">
    <source>
        <dbReference type="ARBA" id="ARBA00022670"/>
    </source>
</evidence>
<dbReference type="InterPro" id="IPR001405">
    <property type="entry name" value="UPF0758"/>
</dbReference>
<keyword evidence="3" id="KW-0378">Hydrolase</keyword>
<reference evidence="7" key="1">
    <citation type="submission" date="2018-06" db="EMBL/GenBank/DDBJ databases">
        <authorList>
            <person name="Zhirakovskaya E."/>
        </authorList>
    </citation>
    <scope>NUCLEOTIDE SEQUENCE</scope>
</reference>
<gene>
    <name evidence="7" type="ORF">MNBD_UNCLBAC01-1364</name>
</gene>
<dbReference type="EMBL" id="UOGJ01000150">
    <property type="protein sequence ID" value="VAX38112.1"/>
    <property type="molecule type" value="Genomic_DNA"/>
</dbReference>
<dbReference type="PROSITE" id="PS50249">
    <property type="entry name" value="MPN"/>
    <property type="match status" value="1"/>
</dbReference>
<dbReference type="GO" id="GO:0046872">
    <property type="term" value="F:metal ion binding"/>
    <property type="evidence" value="ECO:0007669"/>
    <property type="project" value="UniProtKB-KW"/>
</dbReference>
<evidence type="ECO:0000259" key="6">
    <source>
        <dbReference type="PROSITE" id="PS50249"/>
    </source>
</evidence>
<dbReference type="Pfam" id="PF04002">
    <property type="entry name" value="RadC"/>
    <property type="match status" value="1"/>
</dbReference>
<name>A0A3B1DBI8_9ZZZZ</name>
<proteinExistence type="predicted"/>
<dbReference type="GO" id="GO:0008237">
    <property type="term" value="F:metallopeptidase activity"/>
    <property type="evidence" value="ECO:0007669"/>
    <property type="project" value="UniProtKB-KW"/>
</dbReference>
<dbReference type="PANTHER" id="PTHR30471:SF3">
    <property type="entry name" value="UPF0758 PROTEIN YEES-RELATED"/>
    <property type="match status" value="1"/>
</dbReference>
<keyword evidence="1" id="KW-0645">Protease</keyword>
<organism evidence="7">
    <name type="scientific">hydrothermal vent metagenome</name>
    <dbReference type="NCBI Taxonomy" id="652676"/>
    <lineage>
        <taxon>unclassified sequences</taxon>
        <taxon>metagenomes</taxon>
        <taxon>ecological metagenomes</taxon>
    </lineage>
</organism>
<dbReference type="Gene3D" id="3.40.140.10">
    <property type="entry name" value="Cytidine Deaminase, domain 2"/>
    <property type="match status" value="1"/>
</dbReference>
<dbReference type="PANTHER" id="PTHR30471">
    <property type="entry name" value="DNA REPAIR PROTEIN RADC"/>
    <property type="match status" value="1"/>
</dbReference>
<sequence>MQSVFANRNEEDQHKEMAYVIGFDALMRIQFIDLVAIGSVNHAVPVIRECFRLTLIRNSSHSIFAHNHPSESVKPSSEDKIFTQKLCEAGKILDVKLNDYIIFAEEKYFSFSDEGLI</sequence>
<feature type="domain" description="MPN" evidence="6">
    <location>
        <begin position="1"/>
        <end position="117"/>
    </location>
</feature>
<evidence type="ECO:0000256" key="4">
    <source>
        <dbReference type="ARBA" id="ARBA00022833"/>
    </source>
</evidence>
<keyword evidence="2" id="KW-0479">Metal-binding</keyword>